<dbReference type="Proteomes" id="UP000054007">
    <property type="component" value="Unassembled WGS sequence"/>
</dbReference>
<name>A0A0D7BVG6_9AGAR</name>
<dbReference type="OrthoDB" id="25131at2759"/>
<accession>A0A0D7BVG6</accession>
<organism evidence="1 2">
    <name type="scientific">Cylindrobasidium torrendii FP15055 ss-10</name>
    <dbReference type="NCBI Taxonomy" id="1314674"/>
    <lineage>
        <taxon>Eukaryota</taxon>
        <taxon>Fungi</taxon>
        <taxon>Dikarya</taxon>
        <taxon>Basidiomycota</taxon>
        <taxon>Agaricomycotina</taxon>
        <taxon>Agaricomycetes</taxon>
        <taxon>Agaricomycetidae</taxon>
        <taxon>Agaricales</taxon>
        <taxon>Marasmiineae</taxon>
        <taxon>Physalacriaceae</taxon>
        <taxon>Cylindrobasidium</taxon>
    </lineage>
</organism>
<protein>
    <submittedName>
        <fullName evidence="1">Uncharacterized protein</fullName>
    </submittedName>
</protein>
<keyword evidence="2" id="KW-1185">Reference proteome</keyword>
<dbReference type="AlphaFoldDB" id="A0A0D7BVG6"/>
<evidence type="ECO:0000313" key="2">
    <source>
        <dbReference type="Proteomes" id="UP000054007"/>
    </source>
</evidence>
<evidence type="ECO:0000313" key="1">
    <source>
        <dbReference type="EMBL" id="KIY73626.1"/>
    </source>
</evidence>
<sequence length="91" mass="9536">MVDGLSVAAVSDLRRLDASICSRYLHQPATPVRAHASTHSGDITSVRFGPENVLLSALTDGLNSLSNSTKDDEYDAGTDVVNCECSIAQAG</sequence>
<proteinExistence type="predicted"/>
<reference evidence="1 2" key="1">
    <citation type="journal article" date="2015" name="Fungal Genet. Biol.">
        <title>Evolution of novel wood decay mechanisms in Agaricales revealed by the genome sequences of Fistulina hepatica and Cylindrobasidium torrendii.</title>
        <authorList>
            <person name="Floudas D."/>
            <person name="Held B.W."/>
            <person name="Riley R."/>
            <person name="Nagy L.G."/>
            <person name="Koehler G."/>
            <person name="Ransdell A.S."/>
            <person name="Younus H."/>
            <person name="Chow J."/>
            <person name="Chiniquy J."/>
            <person name="Lipzen A."/>
            <person name="Tritt A."/>
            <person name="Sun H."/>
            <person name="Haridas S."/>
            <person name="LaButti K."/>
            <person name="Ohm R.A."/>
            <person name="Kues U."/>
            <person name="Blanchette R.A."/>
            <person name="Grigoriev I.V."/>
            <person name="Minto R.E."/>
            <person name="Hibbett D.S."/>
        </authorList>
    </citation>
    <scope>NUCLEOTIDE SEQUENCE [LARGE SCALE GENOMIC DNA]</scope>
    <source>
        <strain evidence="1 2">FP15055 ss-10</strain>
    </source>
</reference>
<dbReference type="EMBL" id="KN880435">
    <property type="protein sequence ID" value="KIY73626.1"/>
    <property type="molecule type" value="Genomic_DNA"/>
</dbReference>
<dbReference type="STRING" id="1314674.A0A0D7BVG6"/>
<gene>
    <name evidence="1" type="ORF">CYLTODRAFT_485472</name>
</gene>